<dbReference type="PROSITE" id="PS50405">
    <property type="entry name" value="GST_CTER"/>
    <property type="match status" value="1"/>
</dbReference>
<accession>F3L2A9</accession>
<comment type="caution">
    <text evidence="1">The sequence shown here is derived from an EMBL/GenBank/DDBJ whole genome shotgun (WGS) entry which is preliminary data.</text>
</comment>
<dbReference type="SUPFAM" id="SSF52833">
    <property type="entry name" value="Thioredoxin-like"/>
    <property type="match status" value="1"/>
</dbReference>
<evidence type="ECO:0000313" key="2">
    <source>
        <dbReference type="Proteomes" id="UP000005615"/>
    </source>
</evidence>
<dbReference type="InterPro" id="IPR010987">
    <property type="entry name" value="Glutathione-S-Trfase_C-like"/>
</dbReference>
<dbReference type="STRING" id="2518989.IMCC3088_1676"/>
<dbReference type="GO" id="GO:0016034">
    <property type="term" value="F:maleylacetoacetate isomerase activity"/>
    <property type="evidence" value="ECO:0007669"/>
    <property type="project" value="TreeGrafter"/>
</dbReference>
<sequence>MLTLHGFAYSNYYNIVKHALLEKGVAFEEHTVYTTDPELLQVSPTGKVPAITTDNGAHLSETTAILEYLEEAYPQHPLLPQDTVARAKVRQIIKCLELYIELSTRRLLPAALMGVTPDPQVIEEVSATVARGVAALNELSEFRPFLCGDTLTLADIYCRYAMAIPQLVGPKVLGMDIVAQIQGLPALMERLAASEVSKRVDSDMRANQDEFMQKIRERQNP</sequence>
<dbReference type="InterPro" id="IPR036249">
    <property type="entry name" value="Thioredoxin-like_sf"/>
</dbReference>
<evidence type="ECO:0000313" key="1">
    <source>
        <dbReference type="EMBL" id="EGG29534.1"/>
    </source>
</evidence>
<organism evidence="1 2">
    <name type="scientific">Aequoribacter fuscus</name>
    <dbReference type="NCBI Taxonomy" id="2518989"/>
    <lineage>
        <taxon>Bacteria</taxon>
        <taxon>Pseudomonadati</taxon>
        <taxon>Pseudomonadota</taxon>
        <taxon>Gammaproteobacteria</taxon>
        <taxon>Cellvibrionales</taxon>
        <taxon>Halieaceae</taxon>
        <taxon>Aequoribacter</taxon>
    </lineage>
</organism>
<dbReference type="InterPro" id="IPR040079">
    <property type="entry name" value="Glutathione_S-Trfase"/>
</dbReference>
<dbReference type="InterPro" id="IPR004046">
    <property type="entry name" value="GST_C"/>
</dbReference>
<dbReference type="Pfam" id="PF13417">
    <property type="entry name" value="GST_N_3"/>
    <property type="match status" value="1"/>
</dbReference>
<dbReference type="SFLD" id="SFLDG00358">
    <property type="entry name" value="Main_(cytGST)"/>
    <property type="match status" value="1"/>
</dbReference>
<dbReference type="Gene3D" id="3.40.30.10">
    <property type="entry name" value="Glutaredoxin"/>
    <property type="match status" value="1"/>
</dbReference>
<dbReference type="RefSeq" id="WP_009575907.1">
    <property type="nucleotide sequence ID" value="NZ_AEIG01000047.1"/>
</dbReference>
<dbReference type="CDD" id="cd00570">
    <property type="entry name" value="GST_N_family"/>
    <property type="match status" value="1"/>
</dbReference>
<reference evidence="1 2" key="1">
    <citation type="journal article" date="2011" name="J. Bacteriol.">
        <title>Genome sequence of strain IMCC3088, a proteorhodopsin-containing marine bacterium belonging to the OM60/NOR5 clade.</title>
        <authorList>
            <person name="Jang Y."/>
            <person name="Oh H.M."/>
            <person name="Kang I."/>
            <person name="Lee K."/>
            <person name="Yang S.J."/>
            <person name="Cho J.C."/>
        </authorList>
    </citation>
    <scope>NUCLEOTIDE SEQUENCE [LARGE SCALE GENOMIC DNA]</scope>
    <source>
        <strain evidence="1 2">IMCC3088</strain>
    </source>
</reference>
<dbReference type="OrthoDB" id="6258999at2"/>
<gene>
    <name evidence="1" type="ORF">IMCC3088_1676</name>
</gene>
<dbReference type="GO" id="GO:0004364">
    <property type="term" value="F:glutathione transferase activity"/>
    <property type="evidence" value="ECO:0007669"/>
    <property type="project" value="TreeGrafter"/>
</dbReference>
<dbReference type="GO" id="GO:0006559">
    <property type="term" value="P:L-phenylalanine catabolic process"/>
    <property type="evidence" value="ECO:0007669"/>
    <property type="project" value="TreeGrafter"/>
</dbReference>
<dbReference type="InterPro" id="IPR004045">
    <property type="entry name" value="Glutathione_S-Trfase_N"/>
</dbReference>
<dbReference type="SUPFAM" id="SSF47616">
    <property type="entry name" value="GST C-terminal domain-like"/>
    <property type="match status" value="1"/>
</dbReference>
<dbReference type="PANTHER" id="PTHR42673">
    <property type="entry name" value="MALEYLACETOACETATE ISOMERASE"/>
    <property type="match status" value="1"/>
</dbReference>
<dbReference type="Pfam" id="PF00043">
    <property type="entry name" value="GST_C"/>
    <property type="match status" value="1"/>
</dbReference>
<dbReference type="AlphaFoldDB" id="F3L2A9"/>
<dbReference type="InterPro" id="IPR036282">
    <property type="entry name" value="Glutathione-S-Trfase_C_sf"/>
</dbReference>
<dbReference type="GO" id="GO:0006749">
    <property type="term" value="P:glutathione metabolic process"/>
    <property type="evidence" value="ECO:0007669"/>
    <property type="project" value="TreeGrafter"/>
</dbReference>
<dbReference type="SFLD" id="SFLDS00019">
    <property type="entry name" value="Glutathione_Transferase_(cytos"/>
    <property type="match status" value="1"/>
</dbReference>
<dbReference type="Gene3D" id="1.20.1050.10">
    <property type="match status" value="1"/>
</dbReference>
<protein>
    <submittedName>
        <fullName evidence="1">Glutathione S-transferase family protein</fullName>
    </submittedName>
</protein>
<dbReference type="Proteomes" id="UP000005615">
    <property type="component" value="Unassembled WGS sequence"/>
</dbReference>
<dbReference type="PROSITE" id="PS50404">
    <property type="entry name" value="GST_NTER"/>
    <property type="match status" value="1"/>
</dbReference>
<name>F3L2A9_9GAMM</name>
<dbReference type="EMBL" id="AEIG01000047">
    <property type="protein sequence ID" value="EGG29534.1"/>
    <property type="molecule type" value="Genomic_DNA"/>
</dbReference>
<keyword evidence="1" id="KW-0808">Transferase</keyword>
<dbReference type="eggNOG" id="COG0625">
    <property type="taxonomic scope" value="Bacteria"/>
</dbReference>
<keyword evidence="2" id="KW-1185">Reference proteome</keyword>
<dbReference type="PANTHER" id="PTHR42673:SF4">
    <property type="entry name" value="MALEYLACETOACETATE ISOMERASE"/>
    <property type="match status" value="1"/>
</dbReference>
<proteinExistence type="predicted"/>